<feature type="domain" description="Peptidase S12 Pab87-related C-terminal" evidence="4">
    <location>
        <begin position="410"/>
        <end position="506"/>
    </location>
</feature>
<dbReference type="Pfam" id="PF00144">
    <property type="entry name" value="Beta-lactamase"/>
    <property type="match status" value="1"/>
</dbReference>
<feature type="region of interest" description="Disordered" evidence="1">
    <location>
        <begin position="387"/>
        <end position="419"/>
    </location>
</feature>
<dbReference type="STRING" id="430522.BFS30_03985"/>
<dbReference type="SUPFAM" id="SSF56601">
    <property type="entry name" value="beta-lactamase/transpeptidase-like"/>
    <property type="match status" value="1"/>
</dbReference>
<keyword evidence="6" id="KW-1185">Reference proteome</keyword>
<feature type="compositionally biased region" description="Basic and acidic residues" evidence="1">
    <location>
        <begin position="387"/>
        <end position="405"/>
    </location>
</feature>
<evidence type="ECO:0000259" key="3">
    <source>
        <dbReference type="Pfam" id="PF00144"/>
    </source>
</evidence>
<dbReference type="Gene3D" id="3.40.710.10">
    <property type="entry name" value="DD-peptidase/beta-lactamase superfamily"/>
    <property type="match status" value="1"/>
</dbReference>
<dbReference type="RefSeq" id="WP_074606751.1">
    <property type="nucleotide sequence ID" value="NZ_FNGY01000003.1"/>
</dbReference>
<dbReference type="InterPro" id="IPR012338">
    <property type="entry name" value="Beta-lactam/transpept-like"/>
</dbReference>
<evidence type="ECO:0000313" key="5">
    <source>
        <dbReference type="EMBL" id="SDM41331.1"/>
    </source>
</evidence>
<feature type="signal peptide" evidence="2">
    <location>
        <begin position="1"/>
        <end position="19"/>
    </location>
</feature>
<accession>A0A1G9T0X3</accession>
<dbReference type="Pfam" id="PF11954">
    <property type="entry name" value="DUF3471"/>
    <property type="match status" value="1"/>
</dbReference>
<dbReference type="InterPro" id="IPR050491">
    <property type="entry name" value="AmpC-like"/>
</dbReference>
<proteinExistence type="predicted"/>
<dbReference type="Proteomes" id="UP000183200">
    <property type="component" value="Unassembled WGS sequence"/>
</dbReference>
<protein>
    <submittedName>
        <fullName evidence="5">CubicO group peptidase, beta-lactamase class C family</fullName>
    </submittedName>
</protein>
<sequence length="600" mass="67398">MKKIFTCFLLSCFSICAIAQQKNVTPDSRLADLDVVLNKVLKDQKVAGFAVAITEGDQIIYSKGFGYRDVEGKKPVTPNTLFAIGSSSKAFTSALLGLLEKDGKLSLDGKATTYLPQLRFFNDNMNNQITVRDMMCHRTGLSRYDYSWYLFNTLNRDSILQRVKYMEPNAGLREKWQYNNYMFLAQGMIAEKITGKTWEQNIKEKFFIPLEMTRSNTSIYDMQKDSDASLPYTLEKDSVIKKMEYYDISGMGPAGSINSSVNEMAHWLQLWTSGGRYHGKEILPSSYIGQAESAQMVMSGALPGEFKDIYSASYGLGWMISSYRGYYLVEHGGNIDGFSANAAFFPSDDIGIVVLTNQNGSPVPGLVRNTIADRIFKLNKIDWNGEQNKKKEEARKKENDEKPEAGEEQVLNTKPSHPARNYVGFYENPIAGTVDVSQRGDSLFATLGKERIFLKHYHYDVFEARDIDKKGKIDTTSSNFRMNFSFGTDGKITGVSLPMDGKPLVFAFRPKAVALTKEMLDKYTGDYNLGKTVVKVYLKDKTLFVSLPGQRDYETTSLGAHSFKVNALAGYSLKFELNGDLVESLTVKQPNGNFKAVRKK</sequence>
<organism evidence="5 6">
    <name type="scientific">Pedobacter steynii</name>
    <dbReference type="NCBI Taxonomy" id="430522"/>
    <lineage>
        <taxon>Bacteria</taxon>
        <taxon>Pseudomonadati</taxon>
        <taxon>Bacteroidota</taxon>
        <taxon>Sphingobacteriia</taxon>
        <taxon>Sphingobacteriales</taxon>
        <taxon>Sphingobacteriaceae</taxon>
        <taxon>Pedobacter</taxon>
    </lineage>
</organism>
<evidence type="ECO:0000256" key="1">
    <source>
        <dbReference type="SAM" id="MobiDB-lite"/>
    </source>
</evidence>
<feature type="domain" description="Beta-lactamase-related" evidence="3">
    <location>
        <begin position="39"/>
        <end position="370"/>
    </location>
</feature>
<dbReference type="Gene3D" id="2.40.128.600">
    <property type="match status" value="1"/>
</dbReference>
<reference evidence="6" key="1">
    <citation type="submission" date="2016-10" db="EMBL/GenBank/DDBJ databases">
        <authorList>
            <person name="Varghese N."/>
            <person name="Submissions S."/>
        </authorList>
    </citation>
    <scope>NUCLEOTIDE SEQUENCE [LARGE SCALE GENOMIC DNA]</scope>
    <source>
        <strain evidence="6">DSM 19110</strain>
    </source>
</reference>
<evidence type="ECO:0000259" key="4">
    <source>
        <dbReference type="Pfam" id="PF11954"/>
    </source>
</evidence>
<feature type="chain" id="PRO_5010281574" evidence="2">
    <location>
        <begin position="20"/>
        <end position="600"/>
    </location>
</feature>
<dbReference type="OrthoDB" id="1522765at2"/>
<dbReference type="AlphaFoldDB" id="A0A1G9T0X3"/>
<dbReference type="PANTHER" id="PTHR46825">
    <property type="entry name" value="D-ALANYL-D-ALANINE-CARBOXYPEPTIDASE/ENDOPEPTIDASE AMPH"/>
    <property type="match status" value="1"/>
</dbReference>
<evidence type="ECO:0000313" key="6">
    <source>
        <dbReference type="Proteomes" id="UP000183200"/>
    </source>
</evidence>
<dbReference type="InterPro" id="IPR001466">
    <property type="entry name" value="Beta-lactam-related"/>
</dbReference>
<evidence type="ECO:0000256" key="2">
    <source>
        <dbReference type="SAM" id="SignalP"/>
    </source>
</evidence>
<dbReference type="EMBL" id="FNGY01000003">
    <property type="protein sequence ID" value="SDM41331.1"/>
    <property type="molecule type" value="Genomic_DNA"/>
</dbReference>
<dbReference type="InterPro" id="IPR021860">
    <property type="entry name" value="Peptidase_S12_Pab87-rel_C"/>
</dbReference>
<dbReference type="PANTHER" id="PTHR46825:SF15">
    <property type="entry name" value="BETA-LACTAMASE-RELATED DOMAIN-CONTAINING PROTEIN"/>
    <property type="match status" value="1"/>
</dbReference>
<keyword evidence="2" id="KW-0732">Signal</keyword>
<gene>
    <name evidence="5" type="ORF">SAMN05421820_103763</name>
</gene>
<name>A0A1G9T0X3_9SPHI</name>